<gene>
    <name evidence="2" type="ORF">E6K73_10190</name>
</gene>
<dbReference type="PROSITE" id="PS51257">
    <property type="entry name" value="PROKAR_LIPOPROTEIN"/>
    <property type="match status" value="1"/>
</dbReference>
<keyword evidence="1" id="KW-0732">Signal</keyword>
<evidence type="ECO:0008006" key="4">
    <source>
        <dbReference type="Google" id="ProtNLM"/>
    </source>
</evidence>
<reference evidence="2 3" key="1">
    <citation type="journal article" date="2019" name="Nat. Microbiol.">
        <title>Mediterranean grassland soil C-N compound turnover is dependent on rainfall and depth, and is mediated by genomically divergent microorganisms.</title>
        <authorList>
            <person name="Diamond S."/>
            <person name="Andeer P.F."/>
            <person name="Li Z."/>
            <person name="Crits-Christoph A."/>
            <person name="Burstein D."/>
            <person name="Anantharaman K."/>
            <person name="Lane K.R."/>
            <person name="Thomas B.C."/>
            <person name="Pan C."/>
            <person name="Northen T.R."/>
            <person name="Banfield J.F."/>
        </authorList>
    </citation>
    <scope>NUCLEOTIDE SEQUENCE [LARGE SCALE GENOMIC DNA]</scope>
    <source>
        <strain evidence="2">WS_3</strain>
    </source>
</reference>
<sequence>MNKVTLLLLGFAVPALTFGCAPEPKTYADCVLQHVKPSMTKEAVELACQACRDKFPEPRPVERLLTRAELQQVEMNYDTREAPDSVKSSAADSEAWEYLHNGMKDTLRSVTYYDVVRVKQETGNQYRVRRYRIDLNLPPQSGTSVRVPLMPEDGLGLRLAWGVCSATTFGAMPADSLPTCDVPDDTLIARARRNEVLVQNAEALSRVR</sequence>
<evidence type="ECO:0000256" key="1">
    <source>
        <dbReference type="SAM" id="SignalP"/>
    </source>
</evidence>
<dbReference type="EMBL" id="VBOT01000124">
    <property type="protein sequence ID" value="TMQ49346.1"/>
    <property type="molecule type" value="Genomic_DNA"/>
</dbReference>
<feature type="chain" id="PRO_5022112716" description="Lipoprotein" evidence="1">
    <location>
        <begin position="18"/>
        <end position="208"/>
    </location>
</feature>
<evidence type="ECO:0000313" key="2">
    <source>
        <dbReference type="EMBL" id="TMQ49346.1"/>
    </source>
</evidence>
<comment type="caution">
    <text evidence="2">The sequence shown here is derived from an EMBL/GenBank/DDBJ whole genome shotgun (WGS) entry which is preliminary data.</text>
</comment>
<protein>
    <recommendedName>
        <fullName evidence="4">Lipoprotein</fullName>
    </recommendedName>
</protein>
<evidence type="ECO:0000313" key="3">
    <source>
        <dbReference type="Proteomes" id="UP000320184"/>
    </source>
</evidence>
<accession>A0A538SDB6</accession>
<name>A0A538SDB6_UNCEI</name>
<dbReference type="AlphaFoldDB" id="A0A538SDB6"/>
<dbReference type="Proteomes" id="UP000320184">
    <property type="component" value="Unassembled WGS sequence"/>
</dbReference>
<feature type="signal peptide" evidence="1">
    <location>
        <begin position="1"/>
        <end position="17"/>
    </location>
</feature>
<proteinExistence type="predicted"/>
<organism evidence="2 3">
    <name type="scientific">Eiseniibacteriota bacterium</name>
    <dbReference type="NCBI Taxonomy" id="2212470"/>
    <lineage>
        <taxon>Bacteria</taxon>
        <taxon>Candidatus Eiseniibacteriota</taxon>
    </lineage>
</organism>